<dbReference type="Gene3D" id="1.25.10.10">
    <property type="entry name" value="Leucine-rich Repeat Variant"/>
    <property type="match status" value="1"/>
</dbReference>
<proteinExistence type="inferred from homology"/>
<accession>A0A2P6N783</accession>
<dbReference type="Proteomes" id="UP000241769">
    <property type="component" value="Unassembled WGS sequence"/>
</dbReference>
<dbReference type="InterPro" id="IPR032430">
    <property type="entry name" value="Blm10_mid"/>
</dbReference>
<evidence type="ECO:0000313" key="8">
    <source>
        <dbReference type="EMBL" id="PRP79808.1"/>
    </source>
</evidence>
<dbReference type="InterPro" id="IPR011989">
    <property type="entry name" value="ARM-like"/>
</dbReference>
<name>A0A2P6N783_9EUKA</name>
<feature type="domain" description="Proteasome activator Blm10 middle HEAT repeats region" evidence="7">
    <location>
        <begin position="344"/>
        <end position="664"/>
    </location>
</feature>
<dbReference type="SUPFAM" id="SSF48371">
    <property type="entry name" value="ARM repeat"/>
    <property type="match status" value="1"/>
</dbReference>
<reference evidence="8 9" key="1">
    <citation type="journal article" date="2018" name="Genome Biol. Evol.">
        <title>Multiple Roots of Fruiting Body Formation in Amoebozoa.</title>
        <authorList>
            <person name="Hillmann F."/>
            <person name="Forbes G."/>
            <person name="Novohradska S."/>
            <person name="Ferling I."/>
            <person name="Riege K."/>
            <person name="Groth M."/>
            <person name="Westermann M."/>
            <person name="Marz M."/>
            <person name="Spaller T."/>
            <person name="Winckler T."/>
            <person name="Schaap P."/>
            <person name="Glockner G."/>
        </authorList>
    </citation>
    <scope>NUCLEOTIDE SEQUENCE [LARGE SCALE GENOMIC DNA]</scope>
    <source>
        <strain evidence="8 9">Jena</strain>
    </source>
</reference>
<protein>
    <submittedName>
        <fullName evidence="8">Proteasome (Prosome, macropain) activator subunit 4b</fullName>
    </submittedName>
</protein>
<dbReference type="PANTHER" id="PTHR32170:SF3">
    <property type="entry name" value="PROTEASOME ACTIVATOR COMPLEX SUBUNIT 4"/>
    <property type="match status" value="1"/>
</dbReference>
<dbReference type="InParanoid" id="A0A2P6N783"/>
<comment type="caution">
    <text evidence="8">The sequence shown here is derived from an EMBL/GenBank/DDBJ whole genome shotgun (WGS) entry which is preliminary data.</text>
</comment>
<dbReference type="Pfam" id="PF11919">
    <property type="entry name" value="PSME4_C"/>
    <property type="match status" value="1"/>
</dbReference>
<organism evidence="8 9">
    <name type="scientific">Planoprotostelium fungivorum</name>
    <dbReference type="NCBI Taxonomy" id="1890364"/>
    <lineage>
        <taxon>Eukaryota</taxon>
        <taxon>Amoebozoa</taxon>
        <taxon>Evosea</taxon>
        <taxon>Variosea</taxon>
        <taxon>Cavosteliida</taxon>
        <taxon>Cavosteliaceae</taxon>
        <taxon>Planoprotostelium</taxon>
    </lineage>
</organism>
<dbReference type="GO" id="GO:0005829">
    <property type="term" value="C:cytosol"/>
    <property type="evidence" value="ECO:0007669"/>
    <property type="project" value="TreeGrafter"/>
</dbReference>
<dbReference type="Pfam" id="PF16507">
    <property type="entry name" value="HEAT_PSME4_mid"/>
    <property type="match status" value="2"/>
</dbReference>
<comment type="similarity">
    <text evidence="1">Belongs to the BLM10 family.</text>
</comment>
<keyword evidence="9" id="KW-1185">Reference proteome</keyword>
<evidence type="ECO:0000256" key="1">
    <source>
        <dbReference type="ARBA" id="ARBA00005739"/>
    </source>
</evidence>
<evidence type="ECO:0000256" key="5">
    <source>
        <dbReference type="SAM" id="MobiDB-lite"/>
    </source>
</evidence>
<evidence type="ECO:0000256" key="2">
    <source>
        <dbReference type="ARBA" id="ARBA00022737"/>
    </source>
</evidence>
<feature type="domain" description="Proteasome activator Blm10 middle HEAT repeats region" evidence="7">
    <location>
        <begin position="703"/>
        <end position="792"/>
    </location>
</feature>
<keyword evidence="4" id="KW-0234">DNA repair</keyword>
<evidence type="ECO:0000259" key="7">
    <source>
        <dbReference type="Pfam" id="PF16507"/>
    </source>
</evidence>
<keyword evidence="3" id="KW-0227">DNA damage</keyword>
<dbReference type="GO" id="GO:0000502">
    <property type="term" value="C:proteasome complex"/>
    <property type="evidence" value="ECO:0007669"/>
    <property type="project" value="UniProtKB-KW"/>
</dbReference>
<keyword evidence="8" id="KW-0647">Proteasome</keyword>
<dbReference type="GO" id="GO:0006281">
    <property type="term" value="P:DNA repair"/>
    <property type="evidence" value="ECO:0007669"/>
    <property type="project" value="UniProtKB-KW"/>
</dbReference>
<dbReference type="STRING" id="1890364.A0A2P6N783"/>
<keyword evidence="2" id="KW-0677">Repeat</keyword>
<feature type="domain" description="Proteasome activator complex subunit 4 C-terminal" evidence="6">
    <location>
        <begin position="1646"/>
        <end position="1733"/>
    </location>
</feature>
<dbReference type="PANTHER" id="PTHR32170">
    <property type="entry name" value="PROTEASOME ACTIVATOR COMPLEX SUBUNIT 4"/>
    <property type="match status" value="1"/>
</dbReference>
<dbReference type="GO" id="GO:0016504">
    <property type="term" value="F:peptidase activator activity"/>
    <property type="evidence" value="ECO:0007669"/>
    <property type="project" value="InterPro"/>
</dbReference>
<dbReference type="InterPro" id="IPR021843">
    <property type="entry name" value="PSME4_C"/>
</dbReference>
<dbReference type="GO" id="GO:0010499">
    <property type="term" value="P:proteasomal ubiquitin-independent protein catabolic process"/>
    <property type="evidence" value="ECO:0007669"/>
    <property type="project" value="TreeGrafter"/>
</dbReference>
<evidence type="ECO:0000256" key="4">
    <source>
        <dbReference type="ARBA" id="ARBA00023204"/>
    </source>
</evidence>
<sequence>MIFGPPHHLKQNQQTTSSRSSYTVSQQKNASAVLSLLPYADSVSTQSQSRVNLIIERLKNAITQQDPNRSGAFYASHLKRHIELKERITAADKIELVNLLLNLLVMKETTPIVQSKLARIITNLVSKCKKMDLALPWRPLYECLLRSTMESRDIYQAVLPNKSNAITLVHMIRNIRKHFTVGSSNEILAEFLPRLNVHDNDSLLSLCYLSTFYYPRDTSTDYVSLLSTFVDTWNLIDNSNAWDVHWSIIVGKLIKTHHSKLSETDSTTVDRLYSIFLRITNVTLGSTSLPKPESRITPKECSFLAHHQSSAANIAKIMIYILPFTQDGHLQRKGSESFHLYLDTVASYFYPSNSGRWNDFLGTLLLNLSHNALKRTIKEETKSDVVEAFGKKAMYSKHNGMIYNAREALRTFALFLPQLTFSTLVPKIDLAFQNFQWPHQTLAVMEIMGSTIGELISQRNFKEGVQVFPRILQAALSSIDTSDIDKTKAAFKVFYRFLSFVPMSTVSTEDSNMEDDNTMAISSFSSVVEDIALQFLDASFALYHNQDKDQHYDSWWYYIQESTFRLFFEGQSSDVYNETSQKVVDYVMNNTVNNSKREFGYIVGGCVAANPQKGLKLLVPRIYRDLIDSKTGELKELSESELEWKLYLLGSAIDFGGQHLLPYRSVKSHRKLDDLQPLSEQLVTMVKACWSRSSNSGENQAKKMKKSNYSKEIVKSAGHFLRSLMMSLSHTWPTHYRQEGVEWKDWGEKKEPKECQVRWHVPSSEEMSLVASVYNELLQTSWSRIESQQDKENISLQLDLIHHLLHSASTLLPSLPSVNIQGNFEVKDEKAYPTVAFEAGNLGGKLPESSLQDLATVLNRLYEILTKFHSDDVESIRKLIGIPQIYTTYLYSIHGRYEHHNNRFVQIYYKYKHSIRSLEKKANYSLVVDRAYALHLNRLSSHNGGVLLTDTIKTILNQLLTLSHSSYREVRKSAQNALEKGFKSIPFSFSYVFHNFDLPSVLARPDATKDQVKAAAHIMNGKFAMERIIRNISFTCRFVEGIMNSHVHDDRKIQSLLYVLYVSFVARYYPSANFRGNSQTFNQMITKLLTRRDQSQHWRYRLISLGFLYVLCPSLDKLDEGFSQEIYQNILQRFAEDSKADLPALRSIAITGLSSLLRELRRKDLGPSAASFAAAASEFIRIYFSDPTHLRQVLSNMSLDHQLSSKEAEMMENGNNKSGIASVLQKVSNGVGGDQEAANFVLREILADFRENFRTSFAYSQPKSLFNERNGTFWQGIFSAWTNDLSRSLISEMTDLANSKENEDQIVLSEMVAGLLRTDNQTLPVVIPILITALGELNSSSSQEWATCLRFGISGRSEERSAPILRNILEMVTLQSQGRSSAALMRQLLCLKSLLCEIGPSTLNVEVLKGILSLNQSYKQVSQAIGELTAVIFYNLYDPKPNSIYHVVESSQLKTAIGELSEKLSQDAMVTEQKNQQAVTVLSLLGYSSTTGKFQSILPHLPDLQLANIFSLARDADEELYKQTAHSLALVAQANFQRKDIDYVLQVLESIGTQNTAWNVRKLVLPFLQIFAFNTRFECSEEQKERIVRLSIALLSDARLEVRELAKGTLSSILHGTNVPSEISRKFVDMSRIRAGKSSENSNDLIQRHAGTLGLCSIVLSHPYDISDSLPTILAELAGHMNDVSPIRESVRATFADFWRTHIDEWDIHFRHRFDERQLEDLAGTRHSHNYYA</sequence>
<gene>
    <name evidence="8" type="ORF">PROFUN_12562</name>
</gene>
<dbReference type="GO" id="GO:0070628">
    <property type="term" value="F:proteasome binding"/>
    <property type="evidence" value="ECO:0007669"/>
    <property type="project" value="InterPro"/>
</dbReference>
<feature type="compositionally biased region" description="Polar residues" evidence="5">
    <location>
        <begin position="11"/>
        <end position="22"/>
    </location>
</feature>
<feature type="region of interest" description="Disordered" evidence="5">
    <location>
        <begin position="1"/>
        <end position="22"/>
    </location>
</feature>
<dbReference type="OrthoDB" id="17907at2759"/>
<dbReference type="GO" id="GO:0005634">
    <property type="term" value="C:nucleus"/>
    <property type="evidence" value="ECO:0007669"/>
    <property type="project" value="TreeGrafter"/>
</dbReference>
<evidence type="ECO:0000256" key="3">
    <source>
        <dbReference type="ARBA" id="ARBA00022763"/>
    </source>
</evidence>
<evidence type="ECO:0000313" key="9">
    <source>
        <dbReference type="Proteomes" id="UP000241769"/>
    </source>
</evidence>
<evidence type="ECO:0000259" key="6">
    <source>
        <dbReference type="Pfam" id="PF11919"/>
    </source>
</evidence>
<dbReference type="InterPro" id="IPR035309">
    <property type="entry name" value="PSME4"/>
</dbReference>
<dbReference type="FunCoup" id="A0A2P6N783">
    <property type="interactions" value="741"/>
</dbReference>
<dbReference type="InterPro" id="IPR016024">
    <property type="entry name" value="ARM-type_fold"/>
</dbReference>
<dbReference type="EMBL" id="MDYQ01000170">
    <property type="protein sequence ID" value="PRP79808.1"/>
    <property type="molecule type" value="Genomic_DNA"/>
</dbReference>